<dbReference type="KEGG" id="cliz:G7Y31_08510"/>
<reference evidence="2 3" key="1">
    <citation type="submission" date="2020-11" db="EMBL/GenBank/DDBJ databases">
        <title>Corynebacterium sp. ZJ-599.</title>
        <authorList>
            <person name="Zhou J."/>
        </authorList>
    </citation>
    <scope>NUCLEOTIDE SEQUENCE [LARGE SCALE GENOMIC DNA]</scope>
    <source>
        <strain evidence="2 3">ZJ-599</strain>
    </source>
</reference>
<dbReference type="Gene3D" id="3.90.550.10">
    <property type="entry name" value="Spore Coat Polysaccharide Biosynthesis Protein SpsA, Chain A"/>
    <property type="match status" value="1"/>
</dbReference>
<organism evidence="2 3">
    <name type="scientific">Corynebacterium lizhenjunii</name>
    <dbReference type="NCBI Taxonomy" id="2709394"/>
    <lineage>
        <taxon>Bacteria</taxon>
        <taxon>Bacillati</taxon>
        <taxon>Actinomycetota</taxon>
        <taxon>Actinomycetes</taxon>
        <taxon>Mycobacteriales</taxon>
        <taxon>Corynebacteriaceae</taxon>
        <taxon>Corynebacterium</taxon>
    </lineage>
</organism>
<gene>
    <name evidence="2" type="ORF">G7Y31_08510</name>
</gene>
<evidence type="ECO:0000313" key="3">
    <source>
        <dbReference type="Proteomes" id="UP000594681"/>
    </source>
</evidence>
<evidence type="ECO:0000313" key="2">
    <source>
        <dbReference type="EMBL" id="QPK78590.1"/>
    </source>
</evidence>
<dbReference type="CDD" id="cd00761">
    <property type="entry name" value="Glyco_tranf_GTA_type"/>
    <property type="match status" value="1"/>
</dbReference>
<dbReference type="Proteomes" id="UP000594681">
    <property type="component" value="Chromosome"/>
</dbReference>
<dbReference type="InterPro" id="IPR001173">
    <property type="entry name" value="Glyco_trans_2-like"/>
</dbReference>
<feature type="domain" description="Glycosyltransferase 2-like" evidence="1">
    <location>
        <begin position="37"/>
        <end position="144"/>
    </location>
</feature>
<dbReference type="InterPro" id="IPR050834">
    <property type="entry name" value="Glycosyltransf_2"/>
</dbReference>
<dbReference type="PANTHER" id="PTHR43685:SF2">
    <property type="entry name" value="GLYCOSYLTRANSFERASE 2-LIKE DOMAIN-CONTAINING PROTEIN"/>
    <property type="match status" value="1"/>
</dbReference>
<dbReference type="SUPFAM" id="SSF53448">
    <property type="entry name" value="Nucleotide-diphospho-sugar transferases"/>
    <property type="match status" value="1"/>
</dbReference>
<dbReference type="InterPro" id="IPR029044">
    <property type="entry name" value="Nucleotide-diphossugar_trans"/>
</dbReference>
<protein>
    <submittedName>
        <fullName evidence="2">Glycosyltransferase</fullName>
    </submittedName>
</protein>
<keyword evidence="3" id="KW-1185">Reference proteome</keyword>
<proteinExistence type="predicted"/>
<dbReference type="AlphaFoldDB" id="A0A7T0KD58"/>
<sequence>MIEIDSILQQIDSAIDNLSKATARPVATRKTRKPGISVIIPSYRAVDTIRDTVASLVQQSLDPEFFEVIIVLNGPDDGTHQVIVDEVGNVERLNIRVFESDVASAGHARNFGLRLARHEYITFVDADDFVGPQFLAEAFANASPSVVALSPIFNVDNGEIDRHTTLAERISALGTDAVPVGELPWALGFNACKLVHHSLIEGRYYDEDLRSGEDLVYFAGLLAHAHVKVQATEICDETAYFRRLTEASVSRQPESFSFNVLERMACMQALEHLSVAPNNKTAQGQLISAQCGFISRYLENHPEATDRLEEEVARRHYFDFPWNQINRNKATGLAISYCFAPFADTSATVAGKAIAERQIVVDLISNDISKVRSMDPSLKVLSSRWIDRHRMVTAPPSFSGWKPICDFAQQALLEAERNMSEGRDYTTLYTRAVWIGSHVAGVLYKDRNRSVTWSAEFSDPLRFGVDGKPRPGELESNDIANILRRIVRTSPFGEMKVTTLFDLTEYATFALADELIFTNENQREFMLQDYPEHLREIVTAKSRVRPHPSPSAAAYQAVESRFQPVEGKVNLAYFGSFYENRGLQEIFAAATNLGHRYRSRLIFHVFCNKVDDARTEVARMGLSDVVSVRPYLPYMEFLNASTLLDVLVVNDIQRAEDFAINPFLPSKLSDYRGSGAKIWGLVDEGSPLSMQELDYRSPVGNQAAALKILEQAVVDRFGDAPSEAGGVSF</sequence>
<evidence type="ECO:0000259" key="1">
    <source>
        <dbReference type="Pfam" id="PF00535"/>
    </source>
</evidence>
<dbReference type="PANTHER" id="PTHR43685">
    <property type="entry name" value="GLYCOSYLTRANSFERASE"/>
    <property type="match status" value="1"/>
</dbReference>
<name>A0A7T0KD58_9CORY</name>
<dbReference type="Pfam" id="PF00535">
    <property type="entry name" value="Glycos_transf_2"/>
    <property type="match status" value="1"/>
</dbReference>
<dbReference type="GO" id="GO:0016740">
    <property type="term" value="F:transferase activity"/>
    <property type="evidence" value="ECO:0007669"/>
    <property type="project" value="UniProtKB-KW"/>
</dbReference>
<dbReference type="EMBL" id="CP064954">
    <property type="protein sequence ID" value="QPK78590.1"/>
    <property type="molecule type" value="Genomic_DNA"/>
</dbReference>
<dbReference type="RefSeq" id="WP_165010774.1">
    <property type="nucleotide sequence ID" value="NZ_CP064954.1"/>
</dbReference>
<accession>A0A7T0KD58</accession>
<dbReference type="SUPFAM" id="SSF53756">
    <property type="entry name" value="UDP-Glycosyltransferase/glycogen phosphorylase"/>
    <property type="match status" value="1"/>
</dbReference>
<keyword evidence="2" id="KW-0808">Transferase</keyword>